<dbReference type="GO" id="GO:0006508">
    <property type="term" value="P:proteolysis"/>
    <property type="evidence" value="ECO:0007669"/>
    <property type="project" value="InterPro"/>
</dbReference>
<dbReference type="PANTHER" id="PTHR30023:SF0">
    <property type="entry name" value="PENICILLIN-SENSITIVE CARBOXYPEPTIDASE A"/>
    <property type="match status" value="1"/>
</dbReference>
<gene>
    <name evidence="3" type="ORF">METZ01_LOCUS198793</name>
</gene>
<keyword evidence="2" id="KW-0378">Hydrolase</keyword>
<reference evidence="3" key="1">
    <citation type="submission" date="2018-05" db="EMBL/GenBank/DDBJ databases">
        <authorList>
            <person name="Lanie J.A."/>
            <person name="Ng W.-L."/>
            <person name="Kazmierczak K.M."/>
            <person name="Andrzejewski T.M."/>
            <person name="Davidsen T.M."/>
            <person name="Wayne K.J."/>
            <person name="Tettelin H."/>
            <person name="Glass J.I."/>
            <person name="Rusch D."/>
            <person name="Podicherti R."/>
            <person name="Tsui H.-C.T."/>
            <person name="Winkler M.E."/>
        </authorList>
    </citation>
    <scope>NUCLEOTIDE SEQUENCE</scope>
</reference>
<dbReference type="PANTHER" id="PTHR30023">
    <property type="entry name" value="D-ALANYL-D-ALANINE CARBOXYPEPTIDASE"/>
    <property type="match status" value="1"/>
</dbReference>
<organism evidence="3">
    <name type="scientific">marine metagenome</name>
    <dbReference type="NCBI Taxonomy" id="408172"/>
    <lineage>
        <taxon>unclassified sequences</taxon>
        <taxon>metagenomes</taxon>
        <taxon>ecological metagenomes</taxon>
    </lineage>
</organism>
<dbReference type="Pfam" id="PF02113">
    <property type="entry name" value="Peptidase_S13"/>
    <property type="match status" value="1"/>
</dbReference>
<dbReference type="GO" id="GO:0000270">
    <property type="term" value="P:peptidoglycan metabolic process"/>
    <property type="evidence" value="ECO:0007669"/>
    <property type="project" value="TreeGrafter"/>
</dbReference>
<dbReference type="InterPro" id="IPR000667">
    <property type="entry name" value="Peptidase_S13"/>
</dbReference>
<dbReference type="AlphaFoldDB" id="A0A382E687"/>
<dbReference type="PRINTS" id="PR00922">
    <property type="entry name" value="DADACBPTASE3"/>
</dbReference>
<evidence type="ECO:0000313" key="3">
    <source>
        <dbReference type="EMBL" id="SVB45939.1"/>
    </source>
</evidence>
<dbReference type="GO" id="GO:0004185">
    <property type="term" value="F:serine-type carboxypeptidase activity"/>
    <property type="evidence" value="ECO:0007669"/>
    <property type="project" value="InterPro"/>
</dbReference>
<dbReference type="InterPro" id="IPR012338">
    <property type="entry name" value="Beta-lactam/transpept-like"/>
</dbReference>
<name>A0A382E687_9ZZZZ</name>
<proteinExistence type="inferred from homology"/>
<protein>
    <submittedName>
        <fullName evidence="3">Uncharacterized protein</fullName>
    </submittedName>
</protein>
<sequence>AKHLGKKLTSGIHRVSIPPDSGFAYAGELLQTIFLRHGLSFKNRKVSLRQVSSAGQLVYRHYNNLNLQDVIAGMMLYSNNFTANQLLLTTGMKRFGSPASLKKGRLAVEEYLTKELGISADQFRIAEGSGISRKNRLTPDAVLLLLKAFVPYQHLLPREKKIPYKTGTLRGVYSMAGYLSSDDPLYFVILLNQKKNHREKIRDILLATDFSSI</sequence>
<accession>A0A382E687</accession>
<dbReference type="SUPFAM" id="SSF56601">
    <property type="entry name" value="beta-lactamase/transpeptidase-like"/>
    <property type="match status" value="1"/>
</dbReference>
<comment type="similarity">
    <text evidence="1">Belongs to the peptidase S13 family.</text>
</comment>
<feature type="non-terminal residue" evidence="3">
    <location>
        <position position="1"/>
    </location>
</feature>
<evidence type="ECO:0000256" key="2">
    <source>
        <dbReference type="ARBA" id="ARBA00022801"/>
    </source>
</evidence>
<evidence type="ECO:0000256" key="1">
    <source>
        <dbReference type="ARBA" id="ARBA00006096"/>
    </source>
</evidence>
<dbReference type="Gene3D" id="3.40.710.10">
    <property type="entry name" value="DD-peptidase/beta-lactamase superfamily"/>
    <property type="match status" value="1"/>
</dbReference>
<dbReference type="EMBL" id="UINC01042808">
    <property type="protein sequence ID" value="SVB45939.1"/>
    <property type="molecule type" value="Genomic_DNA"/>
</dbReference>